<keyword evidence="3" id="KW-1185">Reference proteome</keyword>
<dbReference type="Gene3D" id="3.90.1300.10">
    <property type="entry name" value="Amidase signature (AS) domain"/>
    <property type="match status" value="1"/>
</dbReference>
<dbReference type="STRING" id="665126.ABB55_16240"/>
<dbReference type="PANTHER" id="PTHR11895">
    <property type="entry name" value="TRANSAMIDASE"/>
    <property type="match status" value="1"/>
</dbReference>
<evidence type="ECO:0000313" key="2">
    <source>
        <dbReference type="EMBL" id="KPL53569.1"/>
    </source>
</evidence>
<dbReference type="Pfam" id="PF01425">
    <property type="entry name" value="Amidase"/>
    <property type="match status" value="1"/>
</dbReference>
<dbReference type="InterPro" id="IPR000120">
    <property type="entry name" value="Amidase"/>
</dbReference>
<dbReference type="SUPFAM" id="SSF75304">
    <property type="entry name" value="Amidase signature (AS) enzymes"/>
    <property type="match status" value="1"/>
</dbReference>
<feature type="domain" description="Amidase" evidence="1">
    <location>
        <begin position="34"/>
        <end position="454"/>
    </location>
</feature>
<organism evidence="2 3">
    <name type="scientific">Prosthecodimorpha hirschii</name>
    <dbReference type="NCBI Taxonomy" id="665126"/>
    <lineage>
        <taxon>Bacteria</taxon>
        <taxon>Pseudomonadati</taxon>
        <taxon>Pseudomonadota</taxon>
        <taxon>Alphaproteobacteria</taxon>
        <taxon>Hyphomicrobiales</taxon>
        <taxon>Ancalomicrobiaceae</taxon>
        <taxon>Prosthecodimorpha</taxon>
    </lineage>
</organism>
<reference evidence="2 3" key="1">
    <citation type="submission" date="2015-09" db="EMBL/GenBank/DDBJ databases">
        <authorList>
            <consortium name="Swine Surveillance"/>
        </authorList>
    </citation>
    <scope>NUCLEOTIDE SEQUENCE [LARGE SCALE GENOMIC DNA]</scope>
    <source>
        <strain evidence="2 3">16</strain>
    </source>
</reference>
<dbReference type="GO" id="GO:0003824">
    <property type="term" value="F:catalytic activity"/>
    <property type="evidence" value="ECO:0007669"/>
    <property type="project" value="InterPro"/>
</dbReference>
<name>A0A0N8GF79_9HYPH</name>
<dbReference type="InterPro" id="IPR023631">
    <property type="entry name" value="Amidase_dom"/>
</dbReference>
<dbReference type="InterPro" id="IPR036928">
    <property type="entry name" value="AS_sf"/>
</dbReference>
<sequence length="475" mass="50509">MTAVTPVTSADPLVYLTVSEASRLIAARKLSPVELVEAYLARIDAIDDVVHSYITVLADRARAAARIAEAEVLAGRWKGPLHGIPFAVKDNYHVKGVKTTGGSRLMLDYVADETSTAIEKLEAAGAILLGKLNTWEYGTGTGEIYHDLPFPLARNPWNPARHTGGSSTGAGVAVAAGTAMFALGSDTGGSVRLPAAATGVYGMKATYGLMSRAGCLPNCWSLDVVGPLTWTAEDNATVAQVMAGYDPRDPQSADVPSYDLMAGFDMGLKGLTIGVVRDLGADAPSMDPDIVTKLAETEVLLSELGATVVEIALPAPLSKYRSVTGTINWAESLSIHEQDFMERSHLMGKALKDKMTSGFTVRAVDYVAATRYRRQLAVTTDAVIRTVDAVLAPCTFITAPTFEDQERLVKFTFGSATSIFNVTGHPAISIPTGFDRDGMPTSAQIVGRYFDEATTYRVARALEKAAGTRGLRPAL</sequence>
<accession>A0A0N8GF79</accession>
<dbReference type="RefSeq" id="WP_054359733.1">
    <property type="nucleotide sequence ID" value="NZ_LJYW01000001.1"/>
</dbReference>
<dbReference type="Proteomes" id="UP000048984">
    <property type="component" value="Unassembled WGS sequence"/>
</dbReference>
<evidence type="ECO:0000313" key="3">
    <source>
        <dbReference type="Proteomes" id="UP000048984"/>
    </source>
</evidence>
<protein>
    <recommendedName>
        <fullName evidence="1">Amidase domain-containing protein</fullName>
    </recommendedName>
</protein>
<proteinExistence type="predicted"/>
<dbReference type="PANTHER" id="PTHR11895:SF176">
    <property type="entry name" value="AMIDASE AMID-RELATED"/>
    <property type="match status" value="1"/>
</dbReference>
<comment type="caution">
    <text evidence="2">The sequence shown here is derived from an EMBL/GenBank/DDBJ whole genome shotgun (WGS) entry which is preliminary data.</text>
</comment>
<evidence type="ECO:0000259" key="1">
    <source>
        <dbReference type="Pfam" id="PF01425"/>
    </source>
</evidence>
<gene>
    <name evidence="2" type="ORF">ABB55_16240</name>
</gene>
<reference evidence="2 3" key="2">
    <citation type="submission" date="2015-10" db="EMBL/GenBank/DDBJ databases">
        <title>Draft Genome Sequence of Prosthecomicrobium hirschii ATCC 27832.</title>
        <authorList>
            <person name="Daniel J."/>
            <person name="Givan S.A."/>
            <person name="Brun Y.V."/>
            <person name="Brown P.J."/>
        </authorList>
    </citation>
    <scope>NUCLEOTIDE SEQUENCE [LARGE SCALE GENOMIC DNA]</scope>
    <source>
        <strain evidence="2 3">16</strain>
    </source>
</reference>
<dbReference type="AlphaFoldDB" id="A0A0N8GF79"/>
<dbReference type="EMBL" id="LJYW01000001">
    <property type="protein sequence ID" value="KPL53569.1"/>
    <property type="molecule type" value="Genomic_DNA"/>
</dbReference>